<sequence>MPRLLLPCQVNHMLPPPDTIVPYLREDGFGDTVPLRDFVFDNSLIMAFMERWRPETHTFHLPWGGATITLQDMTWKLVDRRLGARPPVVAQKGAQRKESFSVKFTWLRDRVCHMPQTDDSETLRQYARCYILLLIRAYLMTDKSSNLVYLRWLPLLQDFERCRGLSWGPAVLTWTYHSLCSVAHQDTTDIAACTLLLMSGIYQKFL</sequence>
<evidence type="ECO:0000259" key="1">
    <source>
        <dbReference type="Pfam" id="PF10536"/>
    </source>
</evidence>
<dbReference type="EMBL" id="SDMP01000001">
    <property type="protein sequence ID" value="RYR78732.1"/>
    <property type="molecule type" value="Genomic_DNA"/>
</dbReference>
<name>A0A445ETQ7_ARAHY</name>
<keyword evidence="3" id="KW-1185">Reference proteome</keyword>
<accession>A0A445ETQ7</accession>
<dbReference type="PANTHER" id="PTHR46033">
    <property type="entry name" value="PROTEIN MAIN-LIKE 2"/>
    <property type="match status" value="1"/>
</dbReference>
<proteinExistence type="predicted"/>
<feature type="domain" description="Aminotransferase-like plant mobile" evidence="1">
    <location>
        <begin position="34"/>
        <end position="198"/>
    </location>
</feature>
<dbReference type="PANTHER" id="PTHR46033:SF8">
    <property type="entry name" value="PROTEIN MAINTENANCE OF MERISTEMS-LIKE"/>
    <property type="match status" value="1"/>
</dbReference>
<dbReference type="Pfam" id="PF10536">
    <property type="entry name" value="PMD"/>
    <property type="match status" value="1"/>
</dbReference>
<protein>
    <recommendedName>
        <fullName evidence="1">Aminotransferase-like plant mobile domain-containing protein</fullName>
    </recommendedName>
</protein>
<organism evidence="2 3">
    <name type="scientific">Arachis hypogaea</name>
    <name type="common">Peanut</name>
    <dbReference type="NCBI Taxonomy" id="3818"/>
    <lineage>
        <taxon>Eukaryota</taxon>
        <taxon>Viridiplantae</taxon>
        <taxon>Streptophyta</taxon>
        <taxon>Embryophyta</taxon>
        <taxon>Tracheophyta</taxon>
        <taxon>Spermatophyta</taxon>
        <taxon>Magnoliopsida</taxon>
        <taxon>eudicotyledons</taxon>
        <taxon>Gunneridae</taxon>
        <taxon>Pentapetalae</taxon>
        <taxon>rosids</taxon>
        <taxon>fabids</taxon>
        <taxon>Fabales</taxon>
        <taxon>Fabaceae</taxon>
        <taxon>Papilionoideae</taxon>
        <taxon>50 kb inversion clade</taxon>
        <taxon>dalbergioids sensu lato</taxon>
        <taxon>Dalbergieae</taxon>
        <taxon>Pterocarpus clade</taxon>
        <taxon>Arachis</taxon>
    </lineage>
</organism>
<dbReference type="GO" id="GO:0010073">
    <property type="term" value="P:meristem maintenance"/>
    <property type="evidence" value="ECO:0007669"/>
    <property type="project" value="InterPro"/>
</dbReference>
<dbReference type="InterPro" id="IPR019557">
    <property type="entry name" value="AminoTfrase-like_pln_mobile"/>
</dbReference>
<evidence type="ECO:0000313" key="2">
    <source>
        <dbReference type="EMBL" id="RYR78732.1"/>
    </source>
</evidence>
<dbReference type="STRING" id="3818.A0A445ETQ7"/>
<dbReference type="InterPro" id="IPR044824">
    <property type="entry name" value="MAIN-like"/>
</dbReference>
<dbReference type="Proteomes" id="UP000289738">
    <property type="component" value="Chromosome A01"/>
</dbReference>
<comment type="caution">
    <text evidence="2">The sequence shown here is derived from an EMBL/GenBank/DDBJ whole genome shotgun (WGS) entry which is preliminary data.</text>
</comment>
<evidence type="ECO:0000313" key="3">
    <source>
        <dbReference type="Proteomes" id="UP000289738"/>
    </source>
</evidence>
<gene>
    <name evidence="2" type="ORF">Ahy_A01g003589</name>
</gene>
<reference evidence="2 3" key="1">
    <citation type="submission" date="2019-01" db="EMBL/GenBank/DDBJ databases">
        <title>Sequencing of cultivated peanut Arachis hypogaea provides insights into genome evolution and oil improvement.</title>
        <authorList>
            <person name="Chen X."/>
        </authorList>
    </citation>
    <scope>NUCLEOTIDE SEQUENCE [LARGE SCALE GENOMIC DNA]</scope>
    <source>
        <strain evidence="3">cv. Fuhuasheng</strain>
        <tissue evidence="2">Leaves</tissue>
    </source>
</reference>
<dbReference type="AlphaFoldDB" id="A0A445ETQ7"/>